<dbReference type="EMBL" id="JAWDJX010000002">
    <property type="protein sequence ID" value="KAK3058233.1"/>
    <property type="molecule type" value="Genomic_DNA"/>
</dbReference>
<feature type="domain" description="Fe2OG dioxygenase" evidence="6">
    <location>
        <begin position="239"/>
        <end position="375"/>
    </location>
</feature>
<dbReference type="Gene3D" id="2.60.120.590">
    <property type="entry name" value="Alpha-ketoglutarate-dependent dioxygenase AlkB-like"/>
    <property type="match status" value="1"/>
</dbReference>
<dbReference type="InterPro" id="IPR005123">
    <property type="entry name" value="Oxoglu/Fe-dep_dioxygenase_dom"/>
</dbReference>
<keyword evidence="3" id="KW-0862">Zinc</keyword>
<dbReference type="GO" id="GO:0006307">
    <property type="term" value="P:DNA alkylation repair"/>
    <property type="evidence" value="ECO:0007669"/>
    <property type="project" value="InterPro"/>
</dbReference>
<dbReference type="CDD" id="cd14279">
    <property type="entry name" value="CUE"/>
    <property type="match status" value="1"/>
</dbReference>
<dbReference type="PROSITE" id="PS51471">
    <property type="entry name" value="FE2OG_OXY"/>
    <property type="match status" value="1"/>
</dbReference>
<dbReference type="SUPFAM" id="SSF51197">
    <property type="entry name" value="Clavaminate synthase-like"/>
    <property type="match status" value="1"/>
</dbReference>
<sequence length="454" mass="50829">MEPSQKRRKVSFDAVDKCDSGHGSEDDSTDFKLAVLASLHPDRSDDVLLDYLLAYNGSVENVSAALSTPPKEELPKKRNNAINGVQSSLTSFATGTDGPTIIAKPLTKKGRTLHLYSPEDIEAHTPCSILHNFLPTDVADALLQELLGELPTFRRDKFQIFDRSVVSPHTVRLYVDDVKTQAQYTYNGGPIDNIGRTTEHLLTVSDLVRVKVNEEIERRTKNFQPNGERLKFQSPDEWRPNASFVNCYSSGKENVGWHSDNLTYLGVGAIIGSLSLGVKREFRVRKSLPQSDTSSTEQGQIAIHLRKCTPERAAPRLVEISEALANRWTKAHNSLLVMHANMQEEWKHSIAPAKAIDPHPVAGNRRFNITYRCYKDYLHPSLTPRCKCNMAAVLRCVQKRAATRGRYMWMCHTGFSVGGTSCGWFTWAKFDDEGKPEWAKGYKGNANLPISAKE</sequence>
<keyword evidence="2 4" id="KW-0863">Zinc-finger</keyword>
<evidence type="ECO:0000313" key="8">
    <source>
        <dbReference type="EMBL" id="KAK3058233.1"/>
    </source>
</evidence>
<organism evidence="8 9">
    <name type="scientific">Extremus antarcticus</name>
    <dbReference type="NCBI Taxonomy" id="702011"/>
    <lineage>
        <taxon>Eukaryota</taxon>
        <taxon>Fungi</taxon>
        <taxon>Dikarya</taxon>
        <taxon>Ascomycota</taxon>
        <taxon>Pezizomycotina</taxon>
        <taxon>Dothideomycetes</taxon>
        <taxon>Dothideomycetidae</taxon>
        <taxon>Mycosphaerellales</taxon>
        <taxon>Extremaceae</taxon>
        <taxon>Extremus</taxon>
    </lineage>
</organism>
<keyword evidence="1" id="KW-0479">Metal-binding</keyword>
<dbReference type="InterPro" id="IPR010666">
    <property type="entry name" value="Znf_GRF"/>
</dbReference>
<dbReference type="GO" id="GO:0008270">
    <property type="term" value="F:zinc ion binding"/>
    <property type="evidence" value="ECO:0007669"/>
    <property type="project" value="UniProtKB-KW"/>
</dbReference>
<evidence type="ECO:0000256" key="4">
    <source>
        <dbReference type="PROSITE-ProRule" id="PRU01343"/>
    </source>
</evidence>
<gene>
    <name evidence="8" type="ORF">LTR09_001311</name>
</gene>
<dbReference type="InterPro" id="IPR027450">
    <property type="entry name" value="AlkB-like"/>
</dbReference>
<name>A0AAJ0GIM6_9PEZI</name>
<evidence type="ECO:0000259" key="6">
    <source>
        <dbReference type="PROSITE" id="PS51471"/>
    </source>
</evidence>
<dbReference type="PROSITE" id="PS51999">
    <property type="entry name" value="ZF_GRF"/>
    <property type="match status" value="1"/>
</dbReference>
<evidence type="ECO:0000313" key="9">
    <source>
        <dbReference type="Proteomes" id="UP001271007"/>
    </source>
</evidence>
<dbReference type="InterPro" id="IPR037151">
    <property type="entry name" value="AlkB-like_sf"/>
</dbReference>
<evidence type="ECO:0008006" key="10">
    <source>
        <dbReference type="Google" id="ProtNLM"/>
    </source>
</evidence>
<reference evidence="8" key="1">
    <citation type="submission" date="2023-04" db="EMBL/GenBank/DDBJ databases">
        <title>Black Yeasts Isolated from many extreme environments.</title>
        <authorList>
            <person name="Coleine C."/>
            <person name="Stajich J.E."/>
            <person name="Selbmann L."/>
        </authorList>
    </citation>
    <scope>NUCLEOTIDE SEQUENCE</scope>
    <source>
        <strain evidence="8">CCFEE 5312</strain>
    </source>
</reference>
<evidence type="ECO:0000256" key="2">
    <source>
        <dbReference type="ARBA" id="ARBA00022771"/>
    </source>
</evidence>
<feature type="region of interest" description="Disordered" evidence="5">
    <location>
        <begin position="1"/>
        <end position="27"/>
    </location>
</feature>
<feature type="compositionally biased region" description="Basic and acidic residues" evidence="5">
    <location>
        <begin position="10"/>
        <end position="25"/>
    </location>
</feature>
<evidence type="ECO:0000256" key="5">
    <source>
        <dbReference type="SAM" id="MobiDB-lite"/>
    </source>
</evidence>
<dbReference type="GO" id="GO:0051213">
    <property type="term" value="F:dioxygenase activity"/>
    <property type="evidence" value="ECO:0007669"/>
    <property type="project" value="InterPro"/>
</dbReference>
<evidence type="ECO:0000259" key="7">
    <source>
        <dbReference type="PROSITE" id="PS51999"/>
    </source>
</evidence>
<comment type="caution">
    <text evidence="8">The sequence shown here is derived from an EMBL/GenBank/DDBJ whole genome shotgun (WGS) entry which is preliminary data.</text>
</comment>
<dbReference type="Proteomes" id="UP001271007">
    <property type="component" value="Unassembled WGS sequence"/>
</dbReference>
<evidence type="ECO:0000256" key="3">
    <source>
        <dbReference type="ARBA" id="ARBA00022833"/>
    </source>
</evidence>
<dbReference type="AlphaFoldDB" id="A0AAJ0GIM6"/>
<protein>
    <recommendedName>
        <fullName evidence="10">Fe2OG dioxygenase domain-containing protein</fullName>
    </recommendedName>
</protein>
<dbReference type="PANTHER" id="PTHR31212">
    <property type="entry name" value="ALPHA-KETOGLUTARATE-DEPENDENT DIOXYGENASE ALKB HOMOLOG 3"/>
    <property type="match status" value="1"/>
</dbReference>
<feature type="domain" description="GRF-type" evidence="7">
    <location>
        <begin position="386"/>
        <end position="431"/>
    </location>
</feature>
<dbReference type="PANTHER" id="PTHR31212:SF4">
    <property type="entry name" value="ALPHA-KETOGLUTARATE-DEPENDENT DIOXYGENASE ALKB HOMOLOG 3"/>
    <property type="match status" value="1"/>
</dbReference>
<keyword evidence="9" id="KW-1185">Reference proteome</keyword>
<dbReference type="FunFam" id="2.60.120.590:FF:000010">
    <property type="entry name" value="GRF zinc finger domain protein"/>
    <property type="match status" value="1"/>
</dbReference>
<evidence type="ECO:0000256" key="1">
    <source>
        <dbReference type="ARBA" id="ARBA00022723"/>
    </source>
</evidence>
<accession>A0AAJ0GIM6</accession>
<dbReference type="InterPro" id="IPR032854">
    <property type="entry name" value="ALKBH3"/>
</dbReference>
<proteinExistence type="predicted"/>
<dbReference type="Pfam" id="PF13532">
    <property type="entry name" value="2OG-FeII_Oxy_2"/>
    <property type="match status" value="1"/>
</dbReference>